<dbReference type="Proteomes" id="UP000326062">
    <property type="component" value="Chromosome 5"/>
</dbReference>
<protein>
    <submittedName>
        <fullName evidence="2">Uncharacterized protein</fullName>
    </submittedName>
</protein>
<accession>A0A5N3XTB4</accession>
<proteinExistence type="predicted"/>
<dbReference type="GO" id="GO:0008823">
    <property type="term" value="F:cupric reductase (NADH) activity"/>
    <property type="evidence" value="ECO:0007669"/>
    <property type="project" value="TreeGrafter"/>
</dbReference>
<evidence type="ECO:0000313" key="2">
    <source>
        <dbReference type="EMBL" id="KAB0377109.1"/>
    </source>
</evidence>
<keyword evidence="1" id="KW-0472">Membrane</keyword>
<keyword evidence="1" id="KW-1133">Transmembrane helix</keyword>
<dbReference type="PANTHER" id="PTHR14239">
    <property type="entry name" value="DUDULIN-RELATED"/>
    <property type="match status" value="1"/>
</dbReference>
<reference evidence="2 3" key="1">
    <citation type="submission" date="2019-06" db="EMBL/GenBank/DDBJ databases">
        <title>Discovery of a novel chromosome fission-fusion reversal in muntjac.</title>
        <authorList>
            <person name="Mudd A.B."/>
            <person name="Bredeson J.V."/>
            <person name="Baum R."/>
            <person name="Hockemeyer D."/>
            <person name="Rokhsar D.S."/>
        </authorList>
    </citation>
    <scope>NUCLEOTIDE SEQUENCE [LARGE SCALE GENOMIC DNA]</scope>
    <source>
        <strain evidence="2">UCam_UCB_Mr</strain>
        <tissue evidence="2">Fibroblast cell line</tissue>
    </source>
</reference>
<dbReference type="GO" id="GO:0005768">
    <property type="term" value="C:endosome"/>
    <property type="evidence" value="ECO:0007669"/>
    <property type="project" value="TreeGrafter"/>
</dbReference>
<dbReference type="EMBL" id="VCEB01000005">
    <property type="protein sequence ID" value="KAB0377109.1"/>
    <property type="molecule type" value="Genomic_DNA"/>
</dbReference>
<comment type="caution">
    <text evidence="2">The sequence shown here is derived from an EMBL/GenBank/DDBJ whole genome shotgun (WGS) entry which is preliminary data.</text>
</comment>
<feature type="non-terminal residue" evidence="2">
    <location>
        <position position="1"/>
    </location>
</feature>
<evidence type="ECO:0000256" key="1">
    <source>
        <dbReference type="SAM" id="Phobius"/>
    </source>
</evidence>
<dbReference type="AlphaFoldDB" id="A0A5N3XTB4"/>
<dbReference type="GO" id="GO:0015677">
    <property type="term" value="P:copper ion import"/>
    <property type="evidence" value="ECO:0007669"/>
    <property type="project" value="TreeGrafter"/>
</dbReference>
<sequence>LIRCGYRDVVTGSRNPKFAAEFYHHVVDVTHQEEHYILQCDLRHLLINQYPTSNVEYLASLFLDSLIVKGFNVVSTWASCPITLWQIEGETMTEFIFLGSRITVESDAGWHVYICSNNIQAPQNIIELAGELNFVPVDLESEQYKITPVTIYLLERTSVVAINLAMFFFLYYLVHPCTRNRQSDFYKISDETVNKTLPIGVITFRSLTYLQCREQLELLSFYLTLVHLAYSLCLPVRIGNGNSGFAWKISWTEEPAWPKDFCPFILTITDIV</sequence>
<keyword evidence="1" id="KW-0812">Transmembrane</keyword>
<dbReference type="InterPro" id="IPR051267">
    <property type="entry name" value="STEAP_metalloreductase"/>
</dbReference>
<evidence type="ECO:0000313" key="3">
    <source>
        <dbReference type="Proteomes" id="UP000326062"/>
    </source>
</evidence>
<dbReference type="PANTHER" id="PTHR14239:SF6">
    <property type="entry name" value="METALLOREDUCTASE STEAP2"/>
    <property type="match status" value="1"/>
</dbReference>
<name>A0A5N3XTB4_MUNRE</name>
<organism evidence="2 3">
    <name type="scientific">Muntiacus reevesi</name>
    <name type="common">Reeves' muntjac</name>
    <name type="synonym">Cervus reevesi</name>
    <dbReference type="NCBI Taxonomy" id="9886"/>
    <lineage>
        <taxon>Eukaryota</taxon>
        <taxon>Metazoa</taxon>
        <taxon>Chordata</taxon>
        <taxon>Craniata</taxon>
        <taxon>Vertebrata</taxon>
        <taxon>Euteleostomi</taxon>
        <taxon>Mammalia</taxon>
        <taxon>Eutheria</taxon>
        <taxon>Laurasiatheria</taxon>
        <taxon>Artiodactyla</taxon>
        <taxon>Ruminantia</taxon>
        <taxon>Pecora</taxon>
        <taxon>Cervidae</taxon>
        <taxon>Muntiacinae</taxon>
        <taxon>Muntiacus</taxon>
    </lineage>
</organism>
<gene>
    <name evidence="2" type="ORF">FD755_011553</name>
</gene>
<dbReference type="GO" id="GO:0052851">
    <property type="term" value="F:ferric-chelate reductase (NADPH) activity"/>
    <property type="evidence" value="ECO:0007669"/>
    <property type="project" value="TreeGrafter"/>
</dbReference>
<dbReference type="GO" id="GO:0005886">
    <property type="term" value="C:plasma membrane"/>
    <property type="evidence" value="ECO:0007669"/>
    <property type="project" value="TreeGrafter"/>
</dbReference>
<keyword evidence="3" id="KW-1185">Reference proteome</keyword>
<feature type="transmembrane region" description="Helical" evidence="1">
    <location>
        <begin position="153"/>
        <end position="174"/>
    </location>
</feature>